<feature type="compositionally biased region" description="Pro residues" evidence="1">
    <location>
        <begin position="264"/>
        <end position="277"/>
    </location>
</feature>
<dbReference type="Proteomes" id="UP001338125">
    <property type="component" value="Unassembled WGS sequence"/>
</dbReference>
<comment type="caution">
    <text evidence="2">The sequence shown here is derived from an EMBL/GenBank/DDBJ whole genome shotgun (WGS) entry which is preliminary data.</text>
</comment>
<dbReference type="EMBL" id="JAVFKD010000002">
    <property type="protein sequence ID" value="KAK5997403.1"/>
    <property type="molecule type" value="Genomic_DNA"/>
</dbReference>
<proteinExistence type="predicted"/>
<evidence type="ECO:0000313" key="3">
    <source>
        <dbReference type="Proteomes" id="UP001338125"/>
    </source>
</evidence>
<accession>A0ABR0SZ14</accession>
<organism evidence="2 3">
    <name type="scientific">Cladobotryum mycophilum</name>
    <dbReference type="NCBI Taxonomy" id="491253"/>
    <lineage>
        <taxon>Eukaryota</taxon>
        <taxon>Fungi</taxon>
        <taxon>Dikarya</taxon>
        <taxon>Ascomycota</taxon>
        <taxon>Pezizomycotina</taxon>
        <taxon>Sordariomycetes</taxon>
        <taxon>Hypocreomycetidae</taxon>
        <taxon>Hypocreales</taxon>
        <taxon>Hypocreaceae</taxon>
        <taxon>Cladobotryum</taxon>
    </lineage>
</organism>
<evidence type="ECO:0008006" key="4">
    <source>
        <dbReference type="Google" id="ProtNLM"/>
    </source>
</evidence>
<keyword evidence="3" id="KW-1185">Reference proteome</keyword>
<reference evidence="2 3" key="1">
    <citation type="submission" date="2024-01" db="EMBL/GenBank/DDBJ databases">
        <title>Complete genome of Cladobotryum mycophilum ATHUM6906.</title>
        <authorList>
            <person name="Christinaki A.C."/>
            <person name="Myridakis A.I."/>
            <person name="Kouvelis V.N."/>
        </authorList>
    </citation>
    <scope>NUCLEOTIDE SEQUENCE [LARGE SCALE GENOMIC DNA]</scope>
    <source>
        <strain evidence="2 3">ATHUM6906</strain>
    </source>
</reference>
<name>A0ABR0SZ14_9HYPO</name>
<feature type="region of interest" description="Disordered" evidence="1">
    <location>
        <begin position="1"/>
        <end position="323"/>
    </location>
</feature>
<gene>
    <name evidence="2" type="ORF">PT974_02759</name>
</gene>
<feature type="compositionally biased region" description="Basic and acidic residues" evidence="1">
    <location>
        <begin position="168"/>
        <end position="191"/>
    </location>
</feature>
<evidence type="ECO:0000313" key="2">
    <source>
        <dbReference type="EMBL" id="KAK5997403.1"/>
    </source>
</evidence>
<sequence>MDNTSPPKATPARRKNGRYNGRAAGQKAYASENDVPVYSISRQHKTPQTPDKAGFASPAPANGNVSQTSSKQRNKTTKPKPKNLPTSPENDDSSPPHRSPLAKARASTAFAGATFHASPAPSALPIPSFLSKSSSESPLPRKEIIQEPSPPATDTEVPTPYRPSSVSRNHESPLDFMFRAHREEKLRETASVKKPFNQAGPISPPSNFDLSNFPSTVPQARRSHVRQSFHGIDSFELDGSPGQPMGPAFSTPYQDRIKAARGPRPSPSQDPSRPSPQPVTEDPTEALKRFLFGGASPSNTGPSTHTVAPAPFSGSINAVPLPNTQVNAPAFGRTNNLQAMENDLRRILKLDLASDAPPTERRLFTR</sequence>
<feature type="compositionally biased region" description="Low complexity" evidence="1">
    <location>
        <begin position="117"/>
        <end position="138"/>
    </location>
</feature>
<dbReference type="InterPro" id="IPR028322">
    <property type="entry name" value="PNRC-like_rgn"/>
</dbReference>
<feature type="compositionally biased region" description="Polar residues" evidence="1">
    <location>
        <begin position="296"/>
        <end position="306"/>
    </location>
</feature>
<evidence type="ECO:0000256" key="1">
    <source>
        <dbReference type="SAM" id="MobiDB-lite"/>
    </source>
</evidence>
<feature type="compositionally biased region" description="Polar residues" evidence="1">
    <location>
        <begin position="205"/>
        <end position="218"/>
    </location>
</feature>
<protein>
    <recommendedName>
        <fullName evidence="4">Proteophosphoglycan 5</fullName>
    </recommendedName>
</protein>
<feature type="compositionally biased region" description="Basic residues" evidence="1">
    <location>
        <begin position="72"/>
        <end position="81"/>
    </location>
</feature>
<dbReference type="Pfam" id="PF15365">
    <property type="entry name" value="PNRC"/>
    <property type="match status" value="1"/>
</dbReference>